<protein>
    <submittedName>
        <fullName evidence="2">EAL domain-containing protein</fullName>
    </submittedName>
</protein>
<dbReference type="PROSITE" id="PS50883">
    <property type="entry name" value="EAL"/>
    <property type="match status" value="1"/>
</dbReference>
<feature type="domain" description="EAL" evidence="1">
    <location>
        <begin position="21"/>
        <end position="265"/>
    </location>
</feature>
<accession>A0A0N0E349</accession>
<dbReference type="SMART" id="SM00052">
    <property type="entry name" value="EAL"/>
    <property type="match status" value="1"/>
</dbReference>
<evidence type="ECO:0000313" key="2">
    <source>
        <dbReference type="EMBL" id="KPA89657.1"/>
    </source>
</evidence>
<dbReference type="AlphaFoldDB" id="A0A0N0E349"/>
<dbReference type="GO" id="GO:0071111">
    <property type="term" value="F:cyclic-guanylate-specific phosphodiesterase activity"/>
    <property type="evidence" value="ECO:0007669"/>
    <property type="project" value="InterPro"/>
</dbReference>
<comment type="caution">
    <text evidence="2">The sequence shown here is derived from an EMBL/GenBank/DDBJ whole genome shotgun (WGS) entry which is preliminary data.</text>
</comment>
<dbReference type="InterPro" id="IPR050706">
    <property type="entry name" value="Cyclic-di-GMP_PDE-like"/>
</dbReference>
<dbReference type="SUPFAM" id="SSF141868">
    <property type="entry name" value="EAL domain-like"/>
    <property type="match status" value="1"/>
</dbReference>
<proteinExistence type="predicted"/>
<dbReference type="Pfam" id="PF00563">
    <property type="entry name" value="EAL"/>
    <property type="match status" value="1"/>
</dbReference>
<dbReference type="CDD" id="cd01948">
    <property type="entry name" value="EAL"/>
    <property type="match status" value="1"/>
</dbReference>
<dbReference type="InterPro" id="IPR035919">
    <property type="entry name" value="EAL_sf"/>
</dbReference>
<dbReference type="EMBL" id="JSYZ01000015">
    <property type="protein sequence ID" value="KPA89657.1"/>
    <property type="molecule type" value="Genomic_DNA"/>
</dbReference>
<dbReference type="Gene3D" id="3.20.20.450">
    <property type="entry name" value="EAL domain"/>
    <property type="match status" value="1"/>
</dbReference>
<gene>
    <name evidence="2" type="ORF">PF66_04107</name>
</gene>
<dbReference type="PANTHER" id="PTHR33121">
    <property type="entry name" value="CYCLIC DI-GMP PHOSPHODIESTERASE PDEF"/>
    <property type="match status" value="1"/>
</dbReference>
<dbReference type="InterPro" id="IPR001633">
    <property type="entry name" value="EAL_dom"/>
</dbReference>
<evidence type="ECO:0000259" key="1">
    <source>
        <dbReference type="PROSITE" id="PS50883"/>
    </source>
</evidence>
<reference evidence="2 3" key="1">
    <citation type="journal article" date="2015" name="PLoS ONE">
        <title>Rice-Infecting Pseudomonas Genomes Are Highly Accessorized and Harbor Multiple Putative Virulence Mechanisms to Cause Sheath Brown Rot.</title>
        <authorList>
            <person name="Quibod I.L."/>
            <person name="Grande G."/>
            <person name="Oreiro E.G."/>
            <person name="Borja F.N."/>
            <person name="Dossa G.S."/>
            <person name="Mauleon R."/>
            <person name="Cruz C.V."/>
            <person name="Oliva R."/>
        </authorList>
    </citation>
    <scope>NUCLEOTIDE SEQUENCE [LARGE SCALE GENOMIC DNA]</scope>
    <source>
        <strain evidence="2 3">IRRI 6609</strain>
    </source>
</reference>
<dbReference type="OrthoDB" id="1673646at2"/>
<organism evidence="2 3">
    <name type="scientific">Pseudomonas asplenii</name>
    <dbReference type="NCBI Taxonomy" id="53407"/>
    <lineage>
        <taxon>Bacteria</taxon>
        <taxon>Pseudomonadati</taxon>
        <taxon>Pseudomonadota</taxon>
        <taxon>Gammaproteobacteria</taxon>
        <taxon>Pseudomonadales</taxon>
        <taxon>Pseudomonadaceae</taxon>
        <taxon>Pseudomonas</taxon>
    </lineage>
</organism>
<dbReference type="RefSeq" id="WP_081006120.1">
    <property type="nucleotide sequence ID" value="NZ_JAQMZR010000080.1"/>
</dbReference>
<evidence type="ECO:0000313" key="3">
    <source>
        <dbReference type="Proteomes" id="UP000037931"/>
    </source>
</evidence>
<sequence>MVSHTDMNSDLEFCSVSSEETPDFVHWFYDELAQGRFFLAFQPIMSVESNTNLYYEGLLRHCAGPLKLDPFPVLEERKCIRALDHCVVSSVLDMLRSYPDIRLGCNISAQSAALDEKWRSIILQLKAEPGLAERLVIEITESASSNHDAAAEFVIRMRSLGCLLAVDDFGSGFSTLEFIRTASPDIIKIDKGYLQRARTCEVAGDAFRHLVGLCKTLAPHVIAEGVEFDRDTERLVNCAATWMQGFLVGRPQRFLPGIPRECVIEDYPN</sequence>
<dbReference type="STRING" id="50340.PF66_04107"/>
<keyword evidence="3" id="KW-1185">Reference proteome</keyword>
<name>A0A0N0E349_9PSED</name>
<dbReference type="PANTHER" id="PTHR33121:SF23">
    <property type="entry name" value="CYCLIC DI-GMP PHOSPHODIESTERASE PDEB"/>
    <property type="match status" value="1"/>
</dbReference>
<dbReference type="Proteomes" id="UP000037931">
    <property type="component" value="Unassembled WGS sequence"/>
</dbReference>
<dbReference type="PATRIC" id="fig|50340.43.peg.1411"/>